<sequence>MVKVEVSIISRDTIKPSADPSSLCLLEPYKLSIMDQLAPTTYVPMLFFYPITDPNVNLPQTLTHLKNSLSQTLTVYYPFSGRTKNNLYIDDFGAGVPYLEARVDCRMLDFLGLQGIELLNDLVPFHSYRKETGAELLPLIGVQANDFDGGIAIGVSLSHKLIDGQTANSFLQSWAAVFRGCHDKIIHPNLSQAALLFPPRDNLPEKYLALMDRWWFDQPNCVTRRFVFDAKAISALQDKGKSENVPKPSRVEALTCFLWKHQMAASRSSGTSARLSIAVQAVNLRPRMNTQITLDNTIGNIFWWAPVLLDLNDTEDSSDHKMCDLVNMLNESVKEFNSDYLETLKGEEGYGGICDLIDLMEEGTSTELAPEIYAFSSWTRILNDVDFGWGKPFWIGVMGKAGPVYRNCTIFIETQSDKGMEAWVTLDQKKMAMLEQDPQFLALASPKP</sequence>
<evidence type="ECO:0000256" key="1">
    <source>
        <dbReference type="ARBA" id="ARBA00009861"/>
    </source>
</evidence>
<dbReference type="EMBL" id="JBEDUW010000007">
    <property type="protein sequence ID" value="KAK9913158.1"/>
    <property type="molecule type" value="Genomic_DNA"/>
</dbReference>
<evidence type="ECO:0000313" key="5">
    <source>
        <dbReference type="Proteomes" id="UP001457282"/>
    </source>
</evidence>
<comment type="caution">
    <text evidence="4">The sequence shown here is derived from an EMBL/GenBank/DDBJ whole genome shotgun (WGS) entry which is preliminary data.</text>
</comment>
<dbReference type="GO" id="GO:0016746">
    <property type="term" value="F:acyltransferase activity"/>
    <property type="evidence" value="ECO:0007669"/>
    <property type="project" value="UniProtKB-KW"/>
</dbReference>
<dbReference type="Pfam" id="PF02458">
    <property type="entry name" value="Transferase"/>
    <property type="match status" value="1"/>
</dbReference>
<dbReference type="InterPro" id="IPR023213">
    <property type="entry name" value="CAT-like_dom_sf"/>
</dbReference>
<accession>A0AAW1W0C0</accession>
<keyword evidence="5" id="KW-1185">Reference proteome</keyword>
<dbReference type="PANTHER" id="PTHR31623">
    <property type="entry name" value="F21J9.9"/>
    <property type="match status" value="1"/>
</dbReference>
<comment type="similarity">
    <text evidence="1">Belongs to the plant acyltransferase family.</text>
</comment>
<dbReference type="AlphaFoldDB" id="A0AAW1W0C0"/>
<evidence type="ECO:0000256" key="2">
    <source>
        <dbReference type="ARBA" id="ARBA00022679"/>
    </source>
</evidence>
<gene>
    <name evidence="4" type="ORF">M0R45_036982</name>
</gene>
<proteinExistence type="inferred from homology"/>
<evidence type="ECO:0000256" key="3">
    <source>
        <dbReference type="ARBA" id="ARBA00023315"/>
    </source>
</evidence>
<dbReference type="Proteomes" id="UP001457282">
    <property type="component" value="Unassembled WGS sequence"/>
</dbReference>
<name>A0AAW1W0C0_RUBAR</name>
<keyword evidence="3" id="KW-0012">Acyltransferase</keyword>
<protein>
    <submittedName>
        <fullName evidence="4">Uncharacterized protein</fullName>
    </submittedName>
</protein>
<reference evidence="4 5" key="1">
    <citation type="journal article" date="2023" name="G3 (Bethesda)">
        <title>A chromosome-length genome assembly and annotation of blackberry (Rubus argutus, cv. 'Hillquist').</title>
        <authorList>
            <person name="Bruna T."/>
            <person name="Aryal R."/>
            <person name="Dudchenko O."/>
            <person name="Sargent D.J."/>
            <person name="Mead D."/>
            <person name="Buti M."/>
            <person name="Cavallini A."/>
            <person name="Hytonen T."/>
            <person name="Andres J."/>
            <person name="Pham M."/>
            <person name="Weisz D."/>
            <person name="Mascagni F."/>
            <person name="Usai G."/>
            <person name="Natali L."/>
            <person name="Bassil N."/>
            <person name="Fernandez G.E."/>
            <person name="Lomsadze A."/>
            <person name="Armour M."/>
            <person name="Olukolu B."/>
            <person name="Poorten T."/>
            <person name="Britton C."/>
            <person name="Davik J."/>
            <person name="Ashrafi H."/>
            <person name="Aiden E.L."/>
            <person name="Borodovsky M."/>
            <person name="Worthington M."/>
        </authorList>
    </citation>
    <scope>NUCLEOTIDE SEQUENCE [LARGE SCALE GENOMIC DNA]</scope>
    <source>
        <strain evidence="4">PI 553951</strain>
    </source>
</reference>
<keyword evidence="2" id="KW-0808">Transferase</keyword>
<dbReference type="PANTHER" id="PTHR31623:SF20">
    <property type="entry name" value="VINORINE SYNTHASE-LIKE"/>
    <property type="match status" value="1"/>
</dbReference>
<dbReference type="Gene3D" id="3.30.559.10">
    <property type="entry name" value="Chloramphenicol acetyltransferase-like domain"/>
    <property type="match status" value="2"/>
</dbReference>
<organism evidence="4 5">
    <name type="scientific">Rubus argutus</name>
    <name type="common">Southern blackberry</name>
    <dbReference type="NCBI Taxonomy" id="59490"/>
    <lineage>
        <taxon>Eukaryota</taxon>
        <taxon>Viridiplantae</taxon>
        <taxon>Streptophyta</taxon>
        <taxon>Embryophyta</taxon>
        <taxon>Tracheophyta</taxon>
        <taxon>Spermatophyta</taxon>
        <taxon>Magnoliopsida</taxon>
        <taxon>eudicotyledons</taxon>
        <taxon>Gunneridae</taxon>
        <taxon>Pentapetalae</taxon>
        <taxon>rosids</taxon>
        <taxon>fabids</taxon>
        <taxon>Rosales</taxon>
        <taxon>Rosaceae</taxon>
        <taxon>Rosoideae</taxon>
        <taxon>Rosoideae incertae sedis</taxon>
        <taxon>Rubus</taxon>
    </lineage>
</organism>
<evidence type="ECO:0000313" key="4">
    <source>
        <dbReference type="EMBL" id="KAK9913158.1"/>
    </source>
</evidence>